<dbReference type="OrthoDB" id="3819922at2"/>
<proteinExistence type="predicted"/>
<organism evidence="1 2">
    <name type="scientific">Meridianimarinicoccus roseus</name>
    <dbReference type="NCBI Taxonomy" id="2072018"/>
    <lineage>
        <taxon>Bacteria</taxon>
        <taxon>Pseudomonadati</taxon>
        <taxon>Pseudomonadota</taxon>
        <taxon>Alphaproteobacteria</taxon>
        <taxon>Rhodobacterales</taxon>
        <taxon>Paracoccaceae</taxon>
        <taxon>Meridianimarinicoccus</taxon>
    </lineage>
</organism>
<comment type="caution">
    <text evidence="1">The sequence shown here is derived from an EMBL/GenBank/DDBJ whole genome shotgun (WGS) entry which is preliminary data.</text>
</comment>
<dbReference type="Pfam" id="PF13671">
    <property type="entry name" value="AAA_33"/>
    <property type="match status" value="1"/>
</dbReference>
<evidence type="ECO:0000313" key="1">
    <source>
        <dbReference type="EMBL" id="PWR02668.1"/>
    </source>
</evidence>
<evidence type="ECO:0000313" key="2">
    <source>
        <dbReference type="Proteomes" id="UP000245680"/>
    </source>
</evidence>
<protein>
    <submittedName>
        <fullName evidence="1">Kinase</fullName>
    </submittedName>
</protein>
<reference evidence="1 2" key="1">
    <citation type="submission" date="2018-05" db="EMBL/GenBank/DDBJ databases">
        <title>Rhodobacteraceae gen. nov., sp. nov. isolated from sea water.</title>
        <authorList>
            <person name="Ren Y."/>
        </authorList>
    </citation>
    <scope>NUCLEOTIDE SEQUENCE [LARGE SCALE GENOMIC DNA]</scope>
    <source>
        <strain evidence="1 2">TG-679</strain>
    </source>
</reference>
<keyword evidence="1" id="KW-0418">Kinase</keyword>
<gene>
    <name evidence="1" type="ORF">DKT77_10855</name>
</gene>
<dbReference type="Gene3D" id="3.40.50.300">
    <property type="entry name" value="P-loop containing nucleotide triphosphate hydrolases"/>
    <property type="match status" value="1"/>
</dbReference>
<dbReference type="EMBL" id="QGKU01000033">
    <property type="protein sequence ID" value="PWR02668.1"/>
    <property type="molecule type" value="Genomic_DNA"/>
</dbReference>
<dbReference type="PANTHER" id="PTHR37807">
    <property type="entry name" value="OS07G0160300 PROTEIN"/>
    <property type="match status" value="1"/>
</dbReference>
<dbReference type="Proteomes" id="UP000245680">
    <property type="component" value="Unassembled WGS sequence"/>
</dbReference>
<dbReference type="SUPFAM" id="SSF52540">
    <property type="entry name" value="P-loop containing nucleoside triphosphate hydrolases"/>
    <property type="match status" value="1"/>
</dbReference>
<dbReference type="RefSeq" id="WP_109811717.1">
    <property type="nucleotide sequence ID" value="NZ_QGKU01000033.1"/>
</dbReference>
<dbReference type="InterPro" id="IPR027417">
    <property type="entry name" value="P-loop_NTPase"/>
</dbReference>
<dbReference type="GO" id="GO:0016301">
    <property type="term" value="F:kinase activity"/>
    <property type="evidence" value="ECO:0007669"/>
    <property type="project" value="UniProtKB-KW"/>
</dbReference>
<dbReference type="PANTHER" id="PTHR37807:SF3">
    <property type="entry name" value="OS07G0160300 PROTEIN"/>
    <property type="match status" value="1"/>
</dbReference>
<name>A0A2V2LB92_9RHOB</name>
<keyword evidence="2" id="KW-1185">Reference proteome</keyword>
<dbReference type="AlphaFoldDB" id="A0A2V2LB92"/>
<accession>A0A2V2LB92</accession>
<sequence length="177" mass="18335">MSTLVALAGLPGTGKSTIARHFARDSGAVWLRIDEIDAAIWARDPGRDIGPDSYHIAAALAASNLSVGHCVIVDSVNPWPLTRAIFAAAADRVGARLLGVEILCSDAALHRRRVEGRAPDVPGLVLPDWTRVQARDYAPWTDAALHLDTALCTPSDASAAIGAAMAAPPCGGLGVTG</sequence>
<keyword evidence="1" id="KW-0808">Transferase</keyword>